<dbReference type="RefSeq" id="WP_338536487.1">
    <property type="nucleotide sequence ID" value="NZ_AP028654.1"/>
</dbReference>
<dbReference type="KEGG" id="hprf:HLPR_04810"/>
<evidence type="ECO:0000313" key="1">
    <source>
        <dbReference type="EMBL" id="BEP28150.1"/>
    </source>
</evidence>
<accession>A0AAU9ENV9</accession>
<sequence length="183" mass="21072">MFTTLSIIADKLNEANITWAIGSSMVLCIHGLVDKPNDIDIIISLDDIEKADIILKSLGTKSKWEKSASYSSRYFYEYVINGIDIDVISGLRINLEKEVFEYNFDKSSITKSHIINGISIPMTSLEEWYLLYQLMKNREAKVAMIEKYLSINKSQHISILKKMLEQNIPENIKKRVLKLIDSY</sequence>
<dbReference type="EMBL" id="AP028654">
    <property type="protein sequence ID" value="BEP28150.1"/>
    <property type="molecule type" value="Genomic_DNA"/>
</dbReference>
<keyword evidence="2" id="KW-1185">Reference proteome</keyword>
<dbReference type="SUPFAM" id="SSF81301">
    <property type="entry name" value="Nucleotidyltransferase"/>
    <property type="match status" value="1"/>
</dbReference>
<evidence type="ECO:0008006" key="3">
    <source>
        <dbReference type="Google" id="ProtNLM"/>
    </source>
</evidence>
<protein>
    <recommendedName>
        <fullName evidence="3">Nucleotidyltransferase family protein</fullName>
    </recommendedName>
</protein>
<organism evidence="1 2">
    <name type="scientific">Helicovermis profundi</name>
    <dbReference type="NCBI Taxonomy" id="3065157"/>
    <lineage>
        <taxon>Bacteria</taxon>
        <taxon>Bacillati</taxon>
        <taxon>Bacillota</taxon>
        <taxon>Clostridia</taxon>
        <taxon>Helicovermis</taxon>
    </lineage>
</organism>
<reference evidence="1 2" key="1">
    <citation type="submission" date="2023-08" db="EMBL/GenBank/DDBJ databases">
        <title>Helicovermis profunda gen. nov., sp. nov., a novel mesophilic, fermentative bacterium within the Bacillota from a deep-sea hydrothermal vent chimney.</title>
        <authorList>
            <person name="Miyazaki U."/>
            <person name="Mizutani D."/>
            <person name="Hashimoto Y."/>
            <person name="Tame A."/>
            <person name="Sawayama S."/>
            <person name="Miyazaki J."/>
            <person name="Takai K."/>
            <person name="Nakagawa S."/>
        </authorList>
    </citation>
    <scope>NUCLEOTIDE SEQUENCE [LARGE SCALE GENOMIC DNA]</scope>
    <source>
        <strain evidence="1 2">S502</strain>
    </source>
</reference>
<proteinExistence type="predicted"/>
<dbReference type="Proteomes" id="UP001321786">
    <property type="component" value="Chromosome"/>
</dbReference>
<dbReference type="AlphaFoldDB" id="A0AAU9ENV9"/>
<gene>
    <name evidence="1" type="ORF">HLPR_04810</name>
</gene>
<evidence type="ECO:0000313" key="2">
    <source>
        <dbReference type="Proteomes" id="UP001321786"/>
    </source>
</evidence>
<dbReference type="InterPro" id="IPR043519">
    <property type="entry name" value="NT_sf"/>
</dbReference>
<name>A0AAU9ENV9_9FIRM</name>
<dbReference type="Gene3D" id="3.30.460.40">
    <property type="match status" value="1"/>
</dbReference>